<dbReference type="Pfam" id="PF16819">
    <property type="entry name" value="DUF5074"/>
    <property type="match status" value="1"/>
</dbReference>
<sequence>MKRSYFIIPLLLAVLIGFASCTNEPEMPDYYEKIAEAHRPKDVFGGVYILNQGGMGKNNASLDFICFEKGYYIHDIYGARNPNVVKELGDVGNDLHIYGSKLFAVLNTSNKVEVININGTRRIQQIDIPNCRYVASYNGNVYVSSYGIAEFGKEALGKVYRIDTASLQITGELEVGYQPEQMVVRNGLLYVANSGGYMAPHYDNTVSVVDLSSFTEMKKIPVAINLDRMLLDESNNIWVTSRGDYNEIHSSLYIIDASDNVSKLDIPCTNMVRYKHFIYYIASEWINNVSKVSYGVIDTNTKEKISDSFIPAEYVAKIKTPYGLTIHPVTGDIYITDADNYEVQGKLYTFSQDGKLLWEVKTGFIPACFAFRPKK</sequence>
<dbReference type="Proteomes" id="UP001628220">
    <property type="component" value="Unassembled WGS sequence"/>
</dbReference>
<dbReference type="PANTHER" id="PTHR47197:SF3">
    <property type="entry name" value="DIHYDRO-HEME D1 DEHYDROGENASE"/>
    <property type="match status" value="1"/>
</dbReference>
<keyword evidence="3" id="KW-1185">Reference proteome</keyword>
<evidence type="ECO:0000256" key="1">
    <source>
        <dbReference type="SAM" id="SignalP"/>
    </source>
</evidence>
<organism evidence="2 3">
    <name type="scientific">Porphyromonas miyakawae</name>
    <dbReference type="NCBI Taxonomy" id="3137470"/>
    <lineage>
        <taxon>Bacteria</taxon>
        <taxon>Pseudomonadati</taxon>
        <taxon>Bacteroidota</taxon>
        <taxon>Bacteroidia</taxon>
        <taxon>Bacteroidales</taxon>
        <taxon>Porphyromonadaceae</taxon>
        <taxon>Porphyromonas</taxon>
    </lineage>
</organism>
<accession>A0ABQ0DZR4</accession>
<dbReference type="EMBL" id="BAAFSF010000001">
    <property type="protein sequence ID" value="GAB1250946.1"/>
    <property type="molecule type" value="Genomic_DNA"/>
</dbReference>
<evidence type="ECO:0008006" key="4">
    <source>
        <dbReference type="Google" id="ProtNLM"/>
    </source>
</evidence>
<name>A0ABQ0DZR4_9PORP</name>
<dbReference type="InterPro" id="IPR015943">
    <property type="entry name" value="WD40/YVTN_repeat-like_dom_sf"/>
</dbReference>
<feature type="chain" id="PRO_5045434935" description="YncE family protein" evidence="1">
    <location>
        <begin position="20"/>
        <end position="375"/>
    </location>
</feature>
<gene>
    <name evidence="2" type="ORF">Tsumi_00500</name>
</gene>
<dbReference type="InterPro" id="IPR031815">
    <property type="entry name" value="DUF5074"/>
</dbReference>
<feature type="signal peptide" evidence="1">
    <location>
        <begin position="1"/>
        <end position="19"/>
    </location>
</feature>
<dbReference type="RefSeq" id="WP_411914774.1">
    <property type="nucleotide sequence ID" value="NZ_BAAFSF010000001.1"/>
</dbReference>
<keyword evidence="1" id="KW-0732">Signal</keyword>
<dbReference type="SUPFAM" id="SSF101898">
    <property type="entry name" value="NHL repeat"/>
    <property type="match status" value="1"/>
</dbReference>
<dbReference type="Gene3D" id="2.130.10.10">
    <property type="entry name" value="YVTN repeat-like/Quinoprotein amine dehydrogenase"/>
    <property type="match status" value="1"/>
</dbReference>
<dbReference type="PROSITE" id="PS51257">
    <property type="entry name" value="PROKAR_LIPOPROTEIN"/>
    <property type="match status" value="1"/>
</dbReference>
<dbReference type="PANTHER" id="PTHR47197">
    <property type="entry name" value="PROTEIN NIRF"/>
    <property type="match status" value="1"/>
</dbReference>
<comment type="caution">
    <text evidence="2">The sequence shown here is derived from an EMBL/GenBank/DDBJ whole genome shotgun (WGS) entry which is preliminary data.</text>
</comment>
<evidence type="ECO:0000313" key="2">
    <source>
        <dbReference type="EMBL" id="GAB1250946.1"/>
    </source>
</evidence>
<evidence type="ECO:0000313" key="3">
    <source>
        <dbReference type="Proteomes" id="UP001628220"/>
    </source>
</evidence>
<protein>
    <recommendedName>
        <fullName evidence="4">YncE family protein</fullName>
    </recommendedName>
</protein>
<proteinExistence type="predicted"/>
<dbReference type="InterPro" id="IPR051200">
    <property type="entry name" value="Host-pathogen_enzymatic-act"/>
</dbReference>
<reference evidence="2 3" key="1">
    <citation type="journal article" date="2025" name="Int. J. Syst. Evol. Microbiol.">
        <title>Desulfovibrio falkowii sp. nov., Porphyromonas miyakawae sp. nov., Mediterraneibacter flintii sp. nov. and Owariibacterium komagatae gen. nov., sp. nov., isolated from human faeces.</title>
        <authorList>
            <person name="Hamaguchi T."/>
            <person name="Ohara M."/>
            <person name="Hisatomi A."/>
            <person name="Sekiguchi K."/>
            <person name="Takeda J.I."/>
            <person name="Ueyama J."/>
            <person name="Ito M."/>
            <person name="Nishiwaki H."/>
            <person name="Ogi T."/>
            <person name="Hirayama M."/>
            <person name="Ohkuma M."/>
            <person name="Sakamoto M."/>
            <person name="Ohno K."/>
        </authorList>
    </citation>
    <scope>NUCLEOTIDE SEQUENCE [LARGE SCALE GENOMIC DNA]</scope>
    <source>
        <strain evidence="2 3">13CB11C</strain>
    </source>
</reference>